<dbReference type="EMBL" id="AMZH03000408">
    <property type="protein sequence ID" value="RRT83924.1"/>
    <property type="molecule type" value="Genomic_DNA"/>
</dbReference>
<evidence type="ECO:0000313" key="1">
    <source>
        <dbReference type="EMBL" id="RRT83924.1"/>
    </source>
</evidence>
<dbReference type="AlphaFoldDB" id="A0A427B623"/>
<sequence length="114" mass="12700">MAMSSGEEEEPSVEVACSRVDGHRLDRLYICVDPGDHVEEARGWWNSDASVRSYRWTASRTLATGAELGEGGATEGEDEEAANDDKRCWLRVGVRRGPRHMPDRVGAIAIREER</sequence>
<organism evidence="1 2">
    <name type="scientific">Ensete ventricosum</name>
    <name type="common">Abyssinian banana</name>
    <name type="synonym">Musa ensete</name>
    <dbReference type="NCBI Taxonomy" id="4639"/>
    <lineage>
        <taxon>Eukaryota</taxon>
        <taxon>Viridiplantae</taxon>
        <taxon>Streptophyta</taxon>
        <taxon>Embryophyta</taxon>
        <taxon>Tracheophyta</taxon>
        <taxon>Spermatophyta</taxon>
        <taxon>Magnoliopsida</taxon>
        <taxon>Liliopsida</taxon>
        <taxon>Zingiberales</taxon>
        <taxon>Musaceae</taxon>
        <taxon>Ensete</taxon>
    </lineage>
</organism>
<dbReference type="Proteomes" id="UP000287651">
    <property type="component" value="Unassembled WGS sequence"/>
</dbReference>
<name>A0A427B623_ENSVE</name>
<proteinExistence type="predicted"/>
<accession>A0A427B623</accession>
<gene>
    <name evidence="1" type="ORF">B296_00003407</name>
</gene>
<protein>
    <submittedName>
        <fullName evidence="1">Uncharacterized protein</fullName>
    </submittedName>
</protein>
<comment type="caution">
    <text evidence="1">The sequence shown here is derived from an EMBL/GenBank/DDBJ whole genome shotgun (WGS) entry which is preliminary data.</text>
</comment>
<evidence type="ECO:0000313" key="2">
    <source>
        <dbReference type="Proteomes" id="UP000287651"/>
    </source>
</evidence>
<reference evidence="1 2" key="1">
    <citation type="journal article" date="2014" name="Agronomy (Basel)">
        <title>A Draft Genome Sequence for Ensete ventricosum, the Drought-Tolerant Tree Against Hunger.</title>
        <authorList>
            <person name="Harrison J."/>
            <person name="Moore K.A."/>
            <person name="Paszkiewicz K."/>
            <person name="Jones T."/>
            <person name="Grant M."/>
            <person name="Ambacheew D."/>
            <person name="Muzemil S."/>
            <person name="Studholme D.J."/>
        </authorList>
    </citation>
    <scope>NUCLEOTIDE SEQUENCE [LARGE SCALE GENOMIC DNA]</scope>
</reference>